<organism evidence="1 2">
    <name type="scientific">Cupriavidus metallidurans</name>
    <dbReference type="NCBI Taxonomy" id="119219"/>
    <lineage>
        <taxon>Bacteria</taxon>
        <taxon>Pseudomonadati</taxon>
        <taxon>Pseudomonadota</taxon>
        <taxon>Betaproteobacteria</taxon>
        <taxon>Burkholderiales</taxon>
        <taxon>Burkholderiaceae</taxon>
        <taxon>Cupriavidus</taxon>
    </lineage>
</organism>
<accession>A0A482IP98</accession>
<reference evidence="1 2" key="1">
    <citation type="submission" date="2019-03" db="EMBL/GenBank/DDBJ databases">
        <title>Comparative insights into the high quality Complete genome sequence of highly metal resistant Cupriavidus metallidurans strain BS1 isolated from a gold-copper mine.</title>
        <authorList>
            <person name="Mazhar H.S."/>
            <person name="Rensing C."/>
        </authorList>
    </citation>
    <scope>NUCLEOTIDE SEQUENCE [LARGE SCALE GENOMIC DNA]</scope>
    <source>
        <strain evidence="1 2">BS1</strain>
    </source>
</reference>
<dbReference type="OrthoDB" id="8450990at2"/>
<dbReference type="Gene3D" id="3.10.450.40">
    <property type="match status" value="1"/>
</dbReference>
<dbReference type="AlphaFoldDB" id="A0A482IP98"/>
<proteinExistence type="predicted"/>
<protein>
    <submittedName>
        <fullName evidence="1">Phage tail protein</fullName>
    </submittedName>
</protein>
<sequence length="133" mass="14277">MTVQLLNDLNHLWGQDIVTSPTGDLGVVSAGTRSQQRVIRRLLTNPLDANGPPDYPLHPTYGAGLARYVGQAVDAGKLRALIRGQMLLEDSAARNPEPQITVTRPDPSTISVYIRYTLAGTGAPVTLSFNVNA</sequence>
<evidence type="ECO:0000313" key="2">
    <source>
        <dbReference type="Proteomes" id="UP000253772"/>
    </source>
</evidence>
<evidence type="ECO:0000313" key="1">
    <source>
        <dbReference type="EMBL" id="QBP09383.1"/>
    </source>
</evidence>
<name>A0A482IP98_9BURK</name>
<dbReference type="EMBL" id="CP037900">
    <property type="protein sequence ID" value="QBP09383.1"/>
    <property type="molecule type" value="Genomic_DNA"/>
</dbReference>
<gene>
    <name evidence="1" type="ORF">DDF84_006240</name>
</gene>
<dbReference type="RefSeq" id="WP_017514013.1">
    <property type="nucleotide sequence ID" value="NZ_CP037900.1"/>
</dbReference>
<dbReference type="Proteomes" id="UP000253772">
    <property type="component" value="Chromosome c1"/>
</dbReference>
<dbReference type="SUPFAM" id="SSF160719">
    <property type="entry name" value="gpW/gp25-like"/>
    <property type="match status" value="1"/>
</dbReference>